<dbReference type="GO" id="GO:0051082">
    <property type="term" value="F:unfolded protein binding"/>
    <property type="evidence" value="ECO:0007669"/>
    <property type="project" value="TreeGrafter"/>
</dbReference>
<dbReference type="Gene3D" id="1.10.287.110">
    <property type="entry name" value="DnaJ domain"/>
    <property type="match status" value="1"/>
</dbReference>
<evidence type="ECO:0000256" key="2">
    <source>
        <dbReference type="SAM" id="Phobius"/>
    </source>
</evidence>
<feature type="compositionally biased region" description="Low complexity" evidence="1">
    <location>
        <begin position="102"/>
        <end position="115"/>
    </location>
</feature>
<dbReference type="AlphaFoldDB" id="A0A8A2U9U8"/>
<feature type="region of interest" description="Disordered" evidence="1">
    <location>
        <begin position="26"/>
        <end position="224"/>
    </location>
</feature>
<reference evidence="4 5" key="1">
    <citation type="journal article" date="2006" name="Int. J. Syst. Evol. Microbiol.">
        <title>Haloterrigena longa sp. nov. and Haloterrigena limicola sp. nov., extremely halophilic archaea isolated from a salt lake.</title>
        <authorList>
            <person name="Cui H.L."/>
            <person name="Tohty D."/>
            <person name="Zhou P.J."/>
            <person name="Liu S.J."/>
        </authorList>
    </citation>
    <scope>NUCLEOTIDE SEQUENCE [LARGE SCALE GENOMIC DNA]</scope>
    <source>
        <strain evidence="4 5">ABH32</strain>
    </source>
</reference>
<feature type="compositionally biased region" description="Basic residues" evidence="1">
    <location>
        <begin position="172"/>
        <end position="188"/>
    </location>
</feature>
<feature type="transmembrane region" description="Helical" evidence="2">
    <location>
        <begin position="324"/>
        <end position="347"/>
    </location>
</feature>
<dbReference type="InterPro" id="IPR001623">
    <property type="entry name" value="DnaJ_domain"/>
</dbReference>
<accession>A0A8A2U9U8</accession>
<dbReference type="PANTHER" id="PTHR43096">
    <property type="entry name" value="DNAJ HOMOLOG 1, MITOCHONDRIAL-RELATED"/>
    <property type="match status" value="1"/>
</dbReference>
<dbReference type="GeneID" id="63182175"/>
<evidence type="ECO:0000259" key="3">
    <source>
        <dbReference type="PROSITE" id="PS50076"/>
    </source>
</evidence>
<feature type="compositionally biased region" description="Low complexity" evidence="1">
    <location>
        <begin position="152"/>
        <end position="165"/>
    </location>
</feature>
<organism evidence="4 5">
    <name type="scientific">Natrinema longum</name>
    <dbReference type="NCBI Taxonomy" id="370324"/>
    <lineage>
        <taxon>Archaea</taxon>
        <taxon>Methanobacteriati</taxon>
        <taxon>Methanobacteriota</taxon>
        <taxon>Stenosarchaea group</taxon>
        <taxon>Halobacteria</taxon>
        <taxon>Halobacteriales</taxon>
        <taxon>Natrialbaceae</taxon>
        <taxon>Natrinema</taxon>
    </lineage>
</organism>
<dbReference type="Proteomes" id="UP000663191">
    <property type="component" value="Chromosome"/>
</dbReference>
<dbReference type="GO" id="GO:0042026">
    <property type="term" value="P:protein refolding"/>
    <property type="evidence" value="ECO:0007669"/>
    <property type="project" value="TreeGrafter"/>
</dbReference>
<dbReference type="PANTHER" id="PTHR43096:SF58">
    <property type="entry name" value="CHAPERONE DNAJ-DOMAIN SUPERFAMILY PROTEIN"/>
    <property type="match status" value="1"/>
</dbReference>
<dbReference type="RefSeq" id="WP_207270558.1">
    <property type="nucleotide sequence ID" value="NZ_CP071463.1"/>
</dbReference>
<name>A0A8A2U9U8_9EURY</name>
<dbReference type="PRINTS" id="PR00625">
    <property type="entry name" value="JDOMAIN"/>
</dbReference>
<feature type="compositionally biased region" description="Basic and acidic residues" evidence="1">
    <location>
        <begin position="26"/>
        <end position="38"/>
    </location>
</feature>
<dbReference type="SUPFAM" id="SSF46565">
    <property type="entry name" value="Chaperone J-domain"/>
    <property type="match status" value="1"/>
</dbReference>
<protein>
    <submittedName>
        <fullName evidence="4">J domain-containing protein</fullName>
    </submittedName>
</protein>
<feature type="domain" description="J" evidence="3">
    <location>
        <begin position="4"/>
        <end position="68"/>
    </location>
</feature>
<feature type="compositionally biased region" description="Basic and acidic residues" evidence="1">
    <location>
        <begin position="58"/>
        <end position="69"/>
    </location>
</feature>
<keyword evidence="5" id="KW-1185">Reference proteome</keyword>
<keyword evidence="2" id="KW-0812">Transmembrane</keyword>
<feature type="compositionally biased region" description="Basic and acidic residues" evidence="1">
    <location>
        <begin position="78"/>
        <end position="101"/>
    </location>
</feature>
<dbReference type="EMBL" id="CP071463">
    <property type="protein sequence ID" value="QSW85363.1"/>
    <property type="molecule type" value="Genomic_DNA"/>
</dbReference>
<feature type="transmembrane region" description="Helical" evidence="2">
    <location>
        <begin position="299"/>
        <end position="318"/>
    </location>
</feature>
<feature type="transmembrane region" description="Helical" evidence="2">
    <location>
        <begin position="274"/>
        <end position="292"/>
    </location>
</feature>
<proteinExistence type="predicted"/>
<dbReference type="SMART" id="SM00271">
    <property type="entry name" value="DnaJ"/>
    <property type="match status" value="1"/>
</dbReference>
<dbReference type="PROSITE" id="PS50076">
    <property type="entry name" value="DNAJ_2"/>
    <property type="match status" value="1"/>
</dbReference>
<dbReference type="CDD" id="cd06257">
    <property type="entry name" value="DnaJ"/>
    <property type="match status" value="1"/>
</dbReference>
<dbReference type="GO" id="GO:0005737">
    <property type="term" value="C:cytoplasm"/>
    <property type="evidence" value="ECO:0007669"/>
    <property type="project" value="TreeGrafter"/>
</dbReference>
<dbReference type="OrthoDB" id="11397at2157"/>
<dbReference type="Pfam" id="PF00226">
    <property type="entry name" value="DnaJ"/>
    <property type="match status" value="1"/>
</dbReference>
<evidence type="ECO:0000313" key="4">
    <source>
        <dbReference type="EMBL" id="QSW85363.1"/>
    </source>
</evidence>
<dbReference type="InterPro" id="IPR036869">
    <property type="entry name" value="J_dom_sf"/>
</dbReference>
<keyword evidence="2" id="KW-0472">Membrane</keyword>
<evidence type="ECO:0000256" key="1">
    <source>
        <dbReference type="SAM" id="MobiDB-lite"/>
    </source>
</evidence>
<keyword evidence="2" id="KW-1133">Transmembrane helix</keyword>
<gene>
    <name evidence="4" type="ORF">J0X27_00485</name>
</gene>
<sequence>MGETYYDVLEVDPDATQDEIESAYRDRVLETHPDHSDDPDAAEQFQRVTTAKSVLTDGTERARYDRLGHETYVGLAQETRDSSDGSEESESRESDSDRTDTTQRSTGSRRTATGRNGPSAGPGRTATDAGTTSNGRQRRSTSTDAGAGGETGTTETAGGRTATNEGTERGSHHARQRSKRRRRRAKRHAATDGPFVGDDGSDLGAPGTGTTTTVGESTDSQDEEAEYSVHDWNDEIDLERNGHPFDRTTVVSVGAVALLYPLFVAASLTTMFSLPVNAIIAACTLALVGYLLTMPRVAIPTFGVWSVLFPVGMLQTGLADPFTLVGLLTLAFAWVPLGNAVALWWVLRP</sequence>
<dbReference type="KEGG" id="hlo:J0X27_00485"/>
<evidence type="ECO:0000313" key="5">
    <source>
        <dbReference type="Proteomes" id="UP000663191"/>
    </source>
</evidence>